<dbReference type="CDD" id="cd10030">
    <property type="entry name" value="UDG-F4_TTUDGA_SPO1dp_like"/>
    <property type="match status" value="1"/>
</dbReference>
<evidence type="ECO:0000259" key="10">
    <source>
        <dbReference type="SMART" id="SM00986"/>
    </source>
</evidence>
<keyword evidence="5" id="KW-0227">DNA damage</keyword>
<dbReference type="PANTHER" id="PTHR33693:SF9">
    <property type="entry name" value="TYPE-4 URACIL-DNA GLYCOSYLASE"/>
    <property type="match status" value="1"/>
</dbReference>
<evidence type="ECO:0000256" key="1">
    <source>
        <dbReference type="ARBA" id="ARBA00006521"/>
    </source>
</evidence>
<dbReference type="InterPro" id="IPR051536">
    <property type="entry name" value="UDG_Type-4/5"/>
</dbReference>
<keyword evidence="7" id="KW-0408">Iron</keyword>
<keyword evidence="3" id="KW-0004">4Fe-4S</keyword>
<keyword evidence="4" id="KW-0479">Metal-binding</keyword>
<comment type="similarity">
    <text evidence="1">Belongs to the uracil-DNA glycosylase (UDG) superfamily. Type 4 (UDGa) family.</text>
</comment>
<gene>
    <name evidence="11" type="ORF">Gxy13693_013_015</name>
</gene>
<protein>
    <recommendedName>
        <fullName evidence="2">Type-4 uracil-DNA glycosylase</fullName>
    </recommendedName>
</protein>
<dbReference type="InterPro" id="IPR036895">
    <property type="entry name" value="Uracil-DNA_glycosylase-like_sf"/>
</dbReference>
<evidence type="ECO:0000256" key="6">
    <source>
        <dbReference type="ARBA" id="ARBA00022801"/>
    </source>
</evidence>
<dbReference type="Gene3D" id="3.40.470.10">
    <property type="entry name" value="Uracil-DNA glycosylase-like domain"/>
    <property type="match status" value="1"/>
</dbReference>
<dbReference type="SMART" id="SM00987">
    <property type="entry name" value="UreE_C"/>
    <property type="match status" value="1"/>
</dbReference>
<evidence type="ECO:0000256" key="9">
    <source>
        <dbReference type="ARBA" id="ARBA00023204"/>
    </source>
</evidence>
<name>A0A0D6Q6A5_KOMXY</name>
<dbReference type="AlphaFoldDB" id="A0A0D6Q6A5"/>
<dbReference type="InterPro" id="IPR005122">
    <property type="entry name" value="Uracil-DNA_glycosylase-like"/>
</dbReference>
<evidence type="ECO:0000313" key="11">
    <source>
        <dbReference type="EMBL" id="GAN98979.1"/>
    </source>
</evidence>
<evidence type="ECO:0000256" key="3">
    <source>
        <dbReference type="ARBA" id="ARBA00022485"/>
    </source>
</evidence>
<keyword evidence="8" id="KW-0411">Iron-sulfur</keyword>
<dbReference type="RefSeq" id="WP_048855757.1">
    <property type="nucleotide sequence ID" value="NZ_BANJ01000013.1"/>
</dbReference>
<evidence type="ECO:0000256" key="2">
    <source>
        <dbReference type="ARBA" id="ARBA00019403"/>
    </source>
</evidence>
<dbReference type="GO" id="GO:0051539">
    <property type="term" value="F:4 iron, 4 sulfur cluster binding"/>
    <property type="evidence" value="ECO:0007669"/>
    <property type="project" value="UniProtKB-KW"/>
</dbReference>
<proteinExistence type="inferred from homology"/>
<dbReference type="Proteomes" id="UP000032683">
    <property type="component" value="Unassembled WGS sequence"/>
</dbReference>
<keyword evidence="9" id="KW-0234">DNA repair</keyword>
<evidence type="ECO:0000256" key="5">
    <source>
        <dbReference type="ARBA" id="ARBA00022763"/>
    </source>
</evidence>
<keyword evidence="6" id="KW-0378">Hydrolase</keyword>
<dbReference type="EMBL" id="BANJ01000013">
    <property type="protein sequence ID" value="GAN98979.1"/>
    <property type="molecule type" value="Genomic_DNA"/>
</dbReference>
<evidence type="ECO:0000313" key="12">
    <source>
        <dbReference type="Proteomes" id="UP000032683"/>
    </source>
</evidence>
<dbReference type="SMART" id="SM00986">
    <property type="entry name" value="UDG"/>
    <property type="match status" value="1"/>
</dbReference>
<dbReference type="GO" id="GO:0046872">
    <property type="term" value="F:metal ion binding"/>
    <property type="evidence" value="ECO:0007669"/>
    <property type="project" value="UniProtKB-KW"/>
</dbReference>
<dbReference type="GO" id="GO:0097506">
    <property type="term" value="F:deaminated base DNA N-glycosylase activity"/>
    <property type="evidence" value="ECO:0007669"/>
    <property type="project" value="UniProtKB-ARBA"/>
</dbReference>
<dbReference type="InterPro" id="IPR005273">
    <property type="entry name" value="Ura-DNA_glyco_family4"/>
</dbReference>
<dbReference type="NCBIfam" id="TIGR00758">
    <property type="entry name" value="UDG_fam4"/>
    <property type="match status" value="1"/>
</dbReference>
<feature type="domain" description="Uracil-DNA glycosylase-like" evidence="10">
    <location>
        <begin position="236"/>
        <end position="396"/>
    </location>
</feature>
<evidence type="ECO:0000256" key="8">
    <source>
        <dbReference type="ARBA" id="ARBA00023014"/>
    </source>
</evidence>
<comment type="caution">
    <text evidence="11">The sequence shown here is derived from an EMBL/GenBank/DDBJ whole genome shotgun (WGS) entry which is preliminary data.</text>
</comment>
<dbReference type="PANTHER" id="PTHR33693">
    <property type="entry name" value="TYPE-5 URACIL-DNA GLYCOSYLASE"/>
    <property type="match status" value="1"/>
</dbReference>
<dbReference type="Pfam" id="PF03167">
    <property type="entry name" value="UDG"/>
    <property type="match status" value="1"/>
</dbReference>
<dbReference type="NCBIfam" id="TIGR03914">
    <property type="entry name" value="UDG_fam_dom"/>
    <property type="match status" value="1"/>
</dbReference>
<dbReference type="GO" id="GO:0006281">
    <property type="term" value="P:DNA repair"/>
    <property type="evidence" value="ECO:0007669"/>
    <property type="project" value="UniProtKB-KW"/>
</dbReference>
<accession>A0A0D6Q6A5</accession>
<evidence type="ECO:0000256" key="7">
    <source>
        <dbReference type="ARBA" id="ARBA00023004"/>
    </source>
</evidence>
<dbReference type="SUPFAM" id="SSF52141">
    <property type="entry name" value="Uracil-DNA glycosylase-like"/>
    <property type="match status" value="1"/>
</dbReference>
<evidence type="ECO:0000256" key="4">
    <source>
        <dbReference type="ARBA" id="ARBA00022723"/>
    </source>
</evidence>
<sequence>MPQTTIALAHPIDFARWRAATRDLVTRRVPPDDIAWHITPGDAPAAAAPSPAGQPFRIPRETMQLAADVVQSMLPDRFTLAYGLIYAHVTGTDIAPSDLARMEDAAKTVRAETVHLRHDLFTLMQRSGANDTWHGTLDATTYAPESNARFMTFQLSLAPWRLSLPGRRMEWTGRELLHGQDDAVAAPLAFNSLPPPAMPLVTDLDIPRITALPAVALAAKTCRICPMARRATQTVFGEGRSDARMMFVGEQPGDREDIAGRPFVGPAGQLFDRALLEAGIERDDTYVTNTVKHFKFRLRGTRRIHEKAGPEEIAACAPWLAAERRIIRPHVLVMLGATAASALLGRHVTIGRERSRAITLEDGTTGVVTVHPSFLLRVPDEDARTREYARFVADLRLAADLRSAPPP</sequence>
<reference evidence="11 12" key="1">
    <citation type="submission" date="2012-11" db="EMBL/GenBank/DDBJ databases">
        <title>Whole genome sequence of Gluconacetobacter xylinus NBRC 13693.</title>
        <authorList>
            <person name="Azuma Y."/>
            <person name="Higashiura N."/>
            <person name="Hirakawa H."/>
            <person name="Matsushita K."/>
        </authorList>
    </citation>
    <scope>NUCLEOTIDE SEQUENCE [LARGE SCALE GENOMIC DNA]</scope>
    <source>
        <strain evidence="11 12">NBRC 13693</strain>
    </source>
</reference>
<organism evidence="11 12">
    <name type="scientific">Komagataeibacter xylinus NBRC 13693</name>
    <dbReference type="NCBI Taxonomy" id="1234668"/>
    <lineage>
        <taxon>Bacteria</taxon>
        <taxon>Pseudomonadati</taxon>
        <taxon>Pseudomonadota</taxon>
        <taxon>Alphaproteobacteria</taxon>
        <taxon>Acetobacterales</taxon>
        <taxon>Acetobacteraceae</taxon>
        <taxon>Komagataeibacter</taxon>
    </lineage>
</organism>